<dbReference type="Gene3D" id="1.10.357.30">
    <property type="entry name" value="Exocyst complex subunit Sec15 C-terminal domain, N-terminal subdomain"/>
    <property type="match status" value="1"/>
</dbReference>
<comment type="similarity">
    <text evidence="1 5">Belongs to the SEC15 family.</text>
</comment>
<dbReference type="GO" id="GO:0000145">
    <property type="term" value="C:exocyst"/>
    <property type="evidence" value="ECO:0007669"/>
    <property type="project" value="UniProtKB-UniRule"/>
</dbReference>
<dbReference type="AlphaFoldDB" id="A0A1E4SF88"/>
<dbReference type="PANTHER" id="PTHR12702">
    <property type="entry name" value="SEC15"/>
    <property type="match status" value="1"/>
</dbReference>
<dbReference type="RefSeq" id="XP_020063280.1">
    <property type="nucleotide sequence ID" value="XM_020211144.1"/>
</dbReference>
<dbReference type="STRING" id="984487.A0A1E4SF88"/>
<dbReference type="InterPro" id="IPR042045">
    <property type="entry name" value="EXOC6/Sec15_C_dom1"/>
</dbReference>
<dbReference type="InterPro" id="IPR042044">
    <property type="entry name" value="EXOC6PINT-1/Sec15/Tip20_C_dom2"/>
</dbReference>
<dbReference type="GeneID" id="30985280"/>
<proteinExistence type="inferred from homology"/>
<dbReference type="InterPro" id="IPR046361">
    <property type="entry name" value="EXOC6/Sec15_C"/>
</dbReference>
<keyword evidence="3 5" id="KW-0268">Exocytosis</keyword>
<dbReference type="EMBL" id="KV453914">
    <property type="protein sequence ID" value="ODV78158.1"/>
    <property type="molecule type" value="Genomic_DNA"/>
</dbReference>
<protein>
    <recommendedName>
        <fullName evidence="5">Exocyst complex component SEC15</fullName>
    </recommendedName>
</protein>
<feature type="domain" description="Exocyst complex subunit EXOC6/Sec15 C-terminal" evidence="7">
    <location>
        <begin position="433"/>
        <end position="807"/>
    </location>
</feature>
<dbReference type="Gene3D" id="1.20.58.670">
    <property type="entry name" value="Dsl1p vesicle tethering complex, Tip20p subunit, domain D"/>
    <property type="match status" value="1"/>
</dbReference>
<dbReference type="InterPro" id="IPR007225">
    <property type="entry name" value="EXOC6/Sec15"/>
</dbReference>
<dbReference type="GO" id="GO:0006886">
    <property type="term" value="P:intracellular protein transport"/>
    <property type="evidence" value="ECO:0007669"/>
    <property type="project" value="InterPro"/>
</dbReference>
<dbReference type="PANTHER" id="PTHR12702:SF0">
    <property type="entry name" value="EXOCYST COMPLEX COMPONENT 6"/>
    <property type="match status" value="1"/>
</dbReference>
<dbReference type="Pfam" id="PF04091">
    <property type="entry name" value="Sec15_C"/>
    <property type="match status" value="1"/>
</dbReference>
<dbReference type="GO" id="GO:0006893">
    <property type="term" value="P:Golgi to plasma membrane transport"/>
    <property type="evidence" value="ECO:0007669"/>
    <property type="project" value="TreeGrafter"/>
</dbReference>
<keyword evidence="2 5" id="KW-0813">Transport</keyword>
<evidence type="ECO:0000256" key="1">
    <source>
        <dbReference type="ARBA" id="ARBA00007944"/>
    </source>
</evidence>
<evidence type="ECO:0000313" key="9">
    <source>
        <dbReference type="EMBL" id="ODV78158.1"/>
    </source>
</evidence>
<gene>
    <name evidence="9" type="ORF">CANTADRAFT_7610</name>
</gene>
<feature type="region of interest" description="Disordered" evidence="6">
    <location>
        <begin position="814"/>
        <end position="836"/>
    </location>
</feature>
<keyword evidence="10" id="KW-1185">Reference proteome</keyword>
<name>A0A1E4SF88_9ASCO</name>
<reference evidence="10" key="1">
    <citation type="submission" date="2016-05" db="EMBL/GenBank/DDBJ databases">
        <title>Comparative genomics of biotechnologically important yeasts.</title>
        <authorList>
            <consortium name="DOE Joint Genome Institute"/>
            <person name="Riley R."/>
            <person name="Haridas S."/>
            <person name="Wolfe K.H."/>
            <person name="Lopes M.R."/>
            <person name="Hittinger C.T."/>
            <person name="Goker M."/>
            <person name="Salamov A."/>
            <person name="Wisecaver J."/>
            <person name="Long T.M."/>
            <person name="Aerts A.L."/>
            <person name="Barry K."/>
            <person name="Choi C."/>
            <person name="Clum A."/>
            <person name="Coughlan A.Y."/>
            <person name="Deshpande S."/>
            <person name="Douglass A.P."/>
            <person name="Hanson S.J."/>
            <person name="Klenk H.-P."/>
            <person name="Labutti K."/>
            <person name="Lapidus A."/>
            <person name="Lindquist E."/>
            <person name="Lipzen A."/>
            <person name="Meier-Kolthoff J.P."/>
            <person name="Ohm R.A."/>
            <person name="Otillar R.P."/>
            <person name="Pangilinan J."/>
            <person name="Peng Y."/>
            <person name="Rokas A."/>
            <person name="Rosa C.A."/>
            <person name="Scheuner C."/>
            <person name="Sibirny A.A."/>
            <person name="Slot J.C."/>
            <person name="Stielow J.B."/>
            <person name="Sun H."/>
            <person name="Kurtzman C.P."/>
            <person name="Blackwell M."/>
            <person name="Grigoriev I.V."/>
            <person name="Jeffries T.W."/>
        </authorList>
    </citation>
    <scope>NUCLEOTIDE SEQUENCE [LARGE SCALE GENOMIC DNA]</scope>
    <source>
        <strain evidence="10">NRRL Y-17324</strain>
    </source>
</reference>
<keyword evidence="4" id="KW-0175">Coiled coil</keyword>
<dbReference type="GO" id="GO:0016020">
    <property type="term" value="C:membrane"/>
    <property type="evidence" value="ECO:0007669"/>
    <property type="project" value="TreeGrafter"/>
</dbReference>
<dbReference type="Proteomes" id="UP000094285">
    <property type="component" value="Unassembled WGS sequence"/>
</dbReference>
<feature type="domain" description="Exocyst complex component EXOC6/Sec15 N-terminal" evidence="8">
    <location>
        <begin position="65"/>
        <end position="234"/>
    </location>
</feature>
<dbReference type="Pfam" id="PF20651">
    <property type="entry name" value="EXOC6_Sec15_N"/>
    <property type="match status" value="1"/>
</dbReference>
<feature type="compositionally biased region" description="Polar residues" evidence="6">
    <location>
        <begin position="824"/>
        <end position="836"/>
    </location>
</feature>
<sequence length="860" mass="100330">MPPVATEDTTKEASPVIDTNQLENLLLRDEDIFQTSLNSQDYLESLSPIIQDAIKANGLSELINKLNNIVKDKDEELTTLSLNSTEEINQCIDNIDKIHDESLELNKSLLSINQLLNKSVHELLVRKKNLLQRKEVNIKINETQIVLNLCIQVLEITNKIHELIKQKKYFNALKLIDEVTNVHLPKVENFQFTIKIYDSIPHLIGMIKEESFESLIKWLSLNMERKFDKIGDLIYENLFDLLDNWEALKKKNSNFLPYKLNSPIELSLRDPLMNLNLFNESSELNIDLSVLFDSILVYQTLGEIDQLSVLYNKEWLKKHNRIIYPITATTSSKTTLENLANFSTLGALQDYLKKIASLFTMDKHINLITKFQLRSNDLSNDLWESFITKLKPVLINFLRTHKFKLVQELTDVKDVIGNFLQIMEMNNYNILEIYEVMIILFRDYFAPLIILDFRLEFIESIQSDHYMPLIVDKKADFDNIIKICWYDKNAQKLDTSHLPITFPFSEDYVHYCLGIRSLLEEIIQFINQHYSYDQNELNNIIVNDVFEKVLSEERGVGISNDIEEFIEKNSMNKEITSQSYTNLEYYLYSVYEIGKLINRRLRIHTGIGIHNIDINDLPVLKAVENFKKLRKYSESVIFSMVDGKIRELLELVEYDDWLPTESNAEANYSIKDFAQFLENLFSSIFSTLPKSIRTLGLFRTYDFVAENFLNVLKDTVVYNRIAIGNFDLDVQYIEESMKRLYKMNGEVDGEGDGNNGNVALETTFTELRQCIDLLKLDNYDDFTKNPTFRMRNFDRIRYEDGLRLIGKMQGYEDLGDDPNRSLEDNQSFDQQSNYDTQSLFSTSTASKFAKFSSRFKKNVD</sequence>
<evidence type="ECO:0000256" key="5">
    <source>
        <dbReference type="PIRNR" id="PIRNR025007"/>
    </source>
</evidence>
<evidence type="ECO:0000259" key="7">
    <source>
        <dbReference type="Pfam" id="PF04091"/>
    </source>
</evidence>
<evidence type="ECO:0000313" key="10">
    <source>
        <dbReference type="Proteomes" id="UP000094285"/>
    </source>
</evidence>
<evidence type="ECO:0000256" key="4">
    <source>
        <dbReference type="ARBA" id="ARBA00023054"/>
    </source>
</evidence>
<dbReference type="OrthoDB" id="10267033at2759"/>
<evidence type="ECO:0000256" key="2">
    <source>
        <dbReference type="ARBA" id="ARBA00022448"/>
    </source>
</evidence>
<dbReference type="GO" id="GO:0090522">
    <property type="term" value="P:vesicle tethering involved in exocytosis"/>
    <property type="evidence" value="ECO:0007669"/>
    <property type="project" value="UniProtKB-UniRule"/>
</dbReference>
<evidence type="ECO:0000259" key="8">
    <source>
        <dbReference type="Pfam" id="PF20651"/>
    </source>
</evidence>
<dbReference type="PIRSF" id="PIRSF025007">
    <property type="entry name" value="Sec15"/>
    <property type="match status" value="1"/>
</dbReference>
<dbReference type="InterPro" id="IPR048359">
    <property type="entry name" value="EXOC6_Sec15_N"/>
</dbReference>
<evidence type="ECO:0000256" key="3">
    <source>
        <dbReference type="ARBA" id="ARBA00022483"/>
    </source>
</evidence>
<comment type="function">
    <text evidence="5">Component of the exocyst complex involved in the docking of exocytic vesicles with fusion sites on the plasma membrane.</text>
</comment>
<evidence type="ECO:0000256" key="6">
    <source>
        <dbReference type="SAM" id="MobiDB-lite"/>
    </source>
</evidence>
<organism evidence="9 10">
    <name type="scientific">Suhomyces tanzawaensis NRRL Y-17324</name>
    <dbReference type="NCBI Taxonomy" id="984487"/>
    <lineage>
        <taxon>Eukaryota</taxon>
        <taxon>Fungi</taxon>
        <taxon>Dikarya</taxon>
        <taxon>Ascomycota</taxon>
        <taxon>Saccharomycotina</taxon>
        <taxon>Pichiomycetes</taxon>
        <taxon>Debaryomycetaceae</taxon>
        <taxon>Suhomyces</taxon>
    </lineage>
</organism>
<accession>A0A1E4SF88</accession>